<name>A0A7H9BME2_9NEIS</name>
<dbReference type="CDD" id="cd00077">
    <property type="entry name" value="HDc"/>
    <property type="match status" value="1"/>
</dbReference>
<sequence>MTHTSILEQAELGKLYGLHRIKGYYRLTGILAHLDNYGQPWWQIRLSDCTGTLVVEYRPSELSSSSANDSPAALPWGIRHGGLVQLEAKVGQQDAGYFTGRVVWLQPVLEVRVQPILARLPILSTLPRSHCPRTELLDRLVHQVRTLKSDCLKRFVSMVLEQSHVAVGFLSVPASYRHHHAYAGGLLAHSLEMMATLAVLPALNDQEREVAMVAGLLHDLGKAWTLSAEGELTELGYLVAHEHLTLELCGPALVWLDQHAPELALVLRHIWCNLTPSTRFNAQPVLPLVHAVQMADQLSADQDHKRYWPKRFKLTTVANADVEVFGTLHG</sequence>
<dbReference type="KEGG" id="chiz:HQ393_15655"/>
<keyword evidence="1" id="KW-0378">Hydrolase</keyword>
<proteinExistence type="predicted"/>
<dbReference type="AlphaFoldDB" id="A0A7H9BME2"/>
<organism evidence="3 4">
    <name type="scientific">Chitinibacter bivalviorum</name>
    <dbReference type="NCBI Taxonomy" id="2739434"/>
    <lineage>
        <taxon>Bacteria</taxon>
        <taxon>Pseudomonadati</taxon>
        <taxon>Pseudomonadota</taxon>
        <taxon>Betaproteobacteria</taxon>
        <taxon>Neisseriales</taxon>
        <taxon>Chitinibacteraceae</taxon>
        <taxon>Chitinibacter</taxon>
    </lineage>
</organism>
<keyword evidence="4" id="KW-1185">Reference proteome</keyword>
<evidence type="ECO:0000313" key="4">
    <source>
        <dbReference type="Proteomes" id="UP000509597"/>
    </source>
</evidence>
<dbReference type="InterPro" id="IPR011119">
    <property type="entry name" value="Unchr_helicase_relaxase_TraI"/>
</dbReference>
<dbReference type="RefSeq" id="WP_179356398.1">
    <property type="nucleotide sequence ID" value="NZ_CP058627.1"/>
</dbReference>
<dbReference type="Pfam" id="PF07514">
    <property type="entry name" value="TraI_2"/>
    <property type="match status" value="1"/>
</dbReference>
<evidence type="ECO:0000259" key="2">
    <source>
        <dbReference type="SMART" id="SM00471"/>
    </source>
</evidence>
<dbReference type="PANTHER" id="PTHR37294:SF1">
    <property type="entry name" value="3'-5' EXORIBONUCLEASE YHAM"/>
    <property type="match status" value="1"/>
</dbReference>
<dbReference type="Gene3D" id="1.10.3210.40">
    <property type="match status" value="1"/>
</dbReference>
<dbReference type="SUPFAM" id="SSF109604">
    <property type="entry name" value="HD-domain/PDEase-like"/>
    <property type="match status" value="1"/>
</dbReference>
<gene>
    <name evidence="3" type="ORF">HQ393_15655</name>
</gene>
<dbReference type="PANTHER" id="PTHR37294">
    <property type="entry name" value="3'-5' EXORIBONUCLEASE YHAM"/>
    <property type="match status" value="1"/>
</dbReference>
<dbReference type="GO" id="GO:0031125">
    <property type="term" value="P:rRNA 3'-end processing"/>
    <property type="evidence" value="ECO:0007669"/>
    <property type="project" value="TreeGrafter"/>
</dbReference>
<dbReference type="Proteomes" id="UP000509597">
    <property type="component" value="Chromosome"/>
</dbReference>
<evidence type="ECO:0000313" key="3">
    <source>
        <dbReference type="EMBL" id="QLG89566.1"/>
    </source>
</evidence>
<dbReference type="GO" id="GO:0016787">
    <property type="term" value="F:hydrolase activity"/>
    <property type="evidence" value="ECO:0007669"/>
    <property type="project" value="UniProtKB-KW"/>
</dbReference>
<reference evidence="3 4" key="1">
    <citation type="submission" date="2020-07" db="EMBL/GenBank/DDBJ databases">
        <title>Complete genome sequence of Chitinibacter sp. 2T18.</title>
        <authorList>
            <person name="Bae J.-W."/>
            <person name="Choi J.-W."/>
        </authorList>
    </citation>
    <scope>NUCLEOTIDE SEQUENCE [LARGE SCALE GENOMIC DNA]</scope>
    <source>
        <strain evidence="3 4">2T18</strain>
    </source>
</reference>
<dbReference type="InterPro" id="IPR050798">
    <property type="entry name" value="YhaM_exoribonuc/phosphodiest"/>
</dbReference>
<accession>A0A7H9BME2</accession>
<protein>
    <submittedName>
        <fullName evidence="3">TraI domain-containing protein</fullName>
    </submittedName>
</protein>
<dbReference type="InterPro" id="IPR003607">
    <property type="entry name" value="HD/PDEase_dom"/>
</dbReference>
<feature type="domain" description="HD/PDEase" evidence="2">
    <location>
        <begin position="182"/>
        <end position="310"/>
    </location>
</feature>
<dbReference type="EMBL" id="CP058627">
    <property type="protein sequence ID" value="QLG89566.1"/>
    <property type="molecule type" value="Genomic_DNA"/>
</dbReference>
<evidence type="ECO:0000256" key="1">
    <source>
        <dbReference type="ARBA" id="ARBA00022801"/>
    </source>
</evidence>
<dbReference type="SMART" id="SM00471">
    <property type="entry name" value="HDc"/>
    <property type="match status" value="1"/>
</dbReference>